<name>A0A0J9EKF7_9FIRM</name>
<dbReference type="PATRIC" id="fig|742734.4.peg.4792"/>
<reference evidence="7 8" key="1">
    <citation type="submission" date="2011-04" db="EMBL/GenBank/DDBJ databases">
        <title>The Genome Sequence of Clostridium citroniae WAL-19142.</title>
        <authorList>
            <consortium name="The Broad Institute Genome Sequencing Platform"/>
            <person name="Earl A."/>
            <person name="Ward D."/>
            <person name="Feldgarden M."/>
            <person name="Gevers D."/>
            <person name="Warren Y.A."/>
            <person name="Tyrrell K.L."/>
            <person name="Citron D.M."/>
            <person name="Goldstein E.J."/>
            <person name="Daigneault M."/>
            <person name="Allen-Vercoe E."/>
            <person name="Young S.K."/>
            <person name="Zeng Q."/>
            <person name="Gargeya S."/>
            <person name="Fitzgerald M."/>
            <person name="Haas B."/>
            <person name="Abouelleil A."/>
            <person name="Alvarado L."/>
            <person name="Arachchi H.M."/>
            <person name="Berlin A."/>
            <person name="Brown A."/>
            <person name="Chapman S.B."/>
            <person name="Chen Z."/>
            <person name="Dunbar C."/>
            <person name="Freedman E."/>
            <person name="Gearin G."/>
            <person name="Gellesch M."/>
            <person name="Goldberg J."/>
            <person name="Griggs A."/>
            <person name="Gujja S."/>
            <person name="Heilman E.R."/>
            <person name="Heiman D."/>
            <person name="Howarth C."/>
            <person name="Larson L."/>
            <person name="Lui A."/>
            <person name="MacDonald P.J."/>
            <person name="Mehta T."/>
            <person name="Montmayeur A."/>
            <person name="Murphy C."/>
            <person name="Neiman D."/>
            <person name="Pearson M."/>
            <person name="Priest M."/>
            <person name="Roberts A."/>
            <person name="Saif S."/>
            <person name="Shea T."/>
            <person name="Shenoy N."/>
            <person name="Sisk P."/>
            <person name="Stolte C."/>
            <person name="Sykes S."/>
            <person name="White J."/>
            <person name="Yandava C."/>
            <person name="Wortman J."/>
            <person name="Nusbaum C."/>
            <person name="Birren B."/>
        </authorList>
    </citation>
    <scope>NUCLEOTIDE SEQUENCE [LARGE SCALE GENOMIC DNA]</scope>
    <source>
        <strain evidence="7 8">WAL-19142</strain>
    </source>
</reference>
<dbReference type="EC" id="2.7.1.121" evidence="3"/>
<evidence type="ECO:0000256" key="3">
    <source>
        <dbReference type="ARBA" id="ARBA00012095"/>
    </source>
</evidence>
<evidence type="ECO:0000256" key="2">
    <source>
        <dbReference type="ARBA" id="ARBA00002788"/>
    </source>
</evidence>
<dbReference type="OrthoDB" id="7065393at2"/>
<dbReference type="InterPro" id="IPR004701">
    <property type="entry name" value="PTS_EIIA_man-typ"/>
</dbReference>
<dbReference type="Pfam" id="PF03610">
    <property type="entry name" value="EIIA-man"/>
    <property type="match status" value="1"/>
</dbReference>
<dbReference type="InterPro" id="IPR012844">
    <property type="entry name" value="DhaM_N"/>
</dbReference>
<dbReference type="EMBL" id="ADLK01000032">
    <property type="protein sequence ID" value="KMW16030.1"/>
    <property type="molecule type" value="Genomic_DNA"/>
</dbReference>
<protein>
    <recommendedName>
        <fullName evidence="3">phosphoenolpyruvate--glycerone phosphotransferase</fullName>
        <ecNumber evidence="3">2.7.1.121</ecNumber>
    </recommendedName>
</protein>
<comment type="function">
    <text evidence="2">Component of the dihydroxyacetone kinase complex, which is responsible for the phosphoenolpyruvate (PEP)-dependent phosphorylation of dihydroxyacetone. DhaM serves as the phosphoryl donor. Is phosphorylated by phosphoenolpyruvate in an EI- and HPr-dependent reaction, and a phosphorelay system on histidine residues finally leads to phosphoryl transfer to DhaL and dihydroxyacetone.</text>
</comment>
<dbReference type="PANTHER" id="PTHR38594">
    <property type="entry name" value="PEP-DEPENDENT DIHYDROXYACETONE KINASE, PHOSPHORYL DONOR SUBUNIT DHAM"/>
    <property type="match status" value="1"/>
</dbReference>
<dbReference type="GeneID" id="93163810"/>
<gene>
    <name evidence="7" type="ORF">HMPREF9470_04468</name>
</gene>
<dbReference type="NCBIfam" id="TIGR02364">
    <property type="entry name" value="dha_pts"/>
    <property type="match status" value="1"/>
</dbReference>
<dbReference type="GO" id="GO:0047324">
    <property type="term" value="F:phosphoenolpyruvate-glycerone phosphotransferase activity"/>
    <property type="evidence" value="ECO:0007669"/>
    <property type="project" value="UniProtKB-EC"/>
</dbReference>
<dbReference type="InterPro" id="IPR039643">
    <property type="entry name" value="DhaM"/>
</dbReference>
<dbReference type="PROSITE" id="PS51096">
    <property type="entry name" value="PTS_EIIA_TYPE_4"/>
    <property type="match status" value="1"/>
</dbReference>
<accession>A0A0J9EKF7</accession>
<evidence type="ECO:0000313" key="8">
    <source>
        <dbReference type="Proteomes" id="UP000037392"/>
    </source>
</evidence>
<dbReference type="RefSeq" id="WP_007870141.1">
    <property type="nucleotide sequence ID" value="NZ_KQ235882.1"/>
</dbReference>
<sequence length="126" mass="13088">MVGFVIVSHSENLAKSVVELTSIMAPSAKIAQAGGMDDGGFGTSFEKIQAAIESVYSDDGVLVLMDMGSAVMTTEMVIETYEGKKVEMVDCPLVEGAVVATINSVGGMSFEAIKKALAGVGTSRKF</sequence>
<dbReference type="PANTHER" id="PTHR38594:SF1">
    <property type="entry name" value="PEP-DEPENDENT DIHYDROXYACETONE KINASE, PHOSPHORYL DONOR SUBUNIT DHAM"/>
    <property type="match status" value="1"/>
</dbReference>
<evidence type="ECO:0000259" key="6">
    <source>
        <dbReference type="PROSITE" id="PS51096"/>
    </source>
</evidence>
<dbReference type="GO" id="GO:0016020">
    <property type="term" value="C:membrane"/>
    <property type="evidence" value="ECO:0007669"/>
    <property type="project" value="InterPro"/>
</dbReference>
<comment type="catalytic activity">
    <reaction evidence="1">
        <text>dihydroxyacetone + phosphoenolpyruvate = dihydroxyacetone phosphate + pyruvate</text>
        <dbReference type="Rhea" id="RHEA:18381"/>
        <dbReference type="ChEBI" id="CHEBI:15361"/>
        <dbReference type="ChEBI" id="CHEBI:16016"/>
        <dbReference type="ChEBI" id="CHEBI:57642"/>
        <dbReference type="ChEBI" id="CHEBI:58702"/>
        <dbReference type="EC" id="2.7.1.121"/>
    </reaction>
</comment>
<dbReference type="AlphaFoldDB" id="A0A0J9EKF7"/>
<evidence type="ECO:0000256" key="4">
    <source>
        <dbReference type="ARBA" id="ARBA00022679"/>
    </source>
</evidence>
<evidence type="ECO:0000313" key="7">
    <source>
        <dbReference type="EMBL" id="KMW16030.1"/>
    </source>
</evidence>
<dbReference type="GO" id="GO:0009401">
    <property type="term" value="P:phosphoenolpyruvate-dependent sugar phosphotransferase system"/>
    <property type="evidence" value="ECO:0007669"/>
    <property type="project" value="InterPro"/>
</dbReference>
<dbReference type="Gene3D" id="3.40.50.510">
    <property type="entry name" value="Phosphotransferase system, mannose-type IIA component"/>
    <property type="match status" value="1"/>
</dbReference>
<evidence type="ECO:0000256" key="1">
    <source>
        <dbReference type="ARBA" id="ARBA00001113"/>
    </source>
</evidence>
<comment type="caution">
    <text evidence="7">The sequence shown here is derived from an EMBL/GenBank/DDBJ whole genome shotgun (WGS) entry which is preliminary data.</text>
</comment>
<feature type="domain" description="PTS EIIA type-4" evidence="6">
    <location>
        <begin position="1"/>
        <end position="126"/>
    </location>
</feature>
<evidence type="ECO:0000256" key="5">
    <source>
        <dbReference type="ARBA" id="ARBA00046577"/>
    </source>
</evidence>
<comment type="subunit">
    <text evidence="5">Homodimer. The dihydroxyacetone kinase complex is composed of a homodimer of DhaM, a homodimer of DhaK and the subunit DhaL.</text>
</comment>
<proteinExistence type="predicted"/>
<dbReference type="Proteomes" id="UP000037392">
    <property type="component" value="Unassembled WGS sequence"/>
</dbReference>
<dbReference type="GO" id="GO:0019563">
    <property type="term" value="P:glycerol catabolic process"/>
    <property type="evidence" value="ECO:0007669"/>
    <property type="project" value="InterPro"/>
</dbReference>
<dbReference type="InterPro" id="IPR036662">
    <property type="entry name" value="PTS_EIIA_man-typ_sf"/>
</dbReference>
<keyword evidence="4" id="KW-0808">Transferase</keyword>
<organism evidence="7 8">
    <name type="scientific">[Clostridium] citroniae WAL-19142</name>
    <dbReference type="NCBI Taxonomy" id="742734"/>
    <lineage>
        <taxon>Bacteria</taxon>
        <taxon>Bacillati</taxon>
        <taxon>Bacillota</taxon>
        <taxon>Clostridia</taxon>
        <taxon>Lachnospirales</taxon>
        <taxon>Lachnospiraceae</taxon>
        <taxon>Enterocloster</taxon>
    </lineage>
</organism>
<keyword evidence="7" id="KW-0418">Kinase</keyword>
<dbReference type="SUPFAM" id="SSF53062">
    <property type="entry name" value="PTS system fructose IIA component-like"/>
    <property type="match status" value="1"/>
</dbReference>